<dbReference type="InterPro" id="IPR001135">
    <property type="entry name" value="NADH_Q_OxRdtase_suD"/>
</dbReference>
<organism evidence="2">
    <name type="scientific">Candidatus Heimdallarchaeum aukensis</name>
    <dbReference type="NCBI Taxonomy" id="2876573"/>
    <lineage>
        <taxon>Archaea</taxon>
        <taxon>Promethearchaeati</taxon>
        <taxon>Candidatus Heimdallarchaeota</taxon>
        <taxon>Candidatus Heimdallarchaeia (ex Rinke et al. 2021) (nom. nud.)</taxon>
        <taxon>Candidatus Heimdallarchaeales</taxon>
        <taxon>Candidatus Heimdallarchaeaceae</taxon>
        <taxon>Candidatus Heimdallarchaeum</taxon>
    </lineage>
</organism>
<dbReference type="NCBIfam" id="NF004739">
    <property type="entry name" value="PRK06075.1"/>
    <property type="match status" value="1"/>
</dbReference>
<name>A0A9Y1FKS7_9ARCH</name>
<dbReference type="Gene3D" id="1.10.645.10">
    <property type="entry name" value="Cytochrome-c3 Hydrogenase, chain B"/>
    <property type="match status" value="1"/>
</dbReference>
<dbReference type="PANTHER" id="PTHR11993:SF10">
    <property type="entry name" value="NADH DEHYDROGENASE [UBIQUINONE] IRON-SULFUR PROTEIN 2, MITOCHONDRIAL"/>
    <property type="match status" value="1"/>
</dbReference>
<evidence type="ECO:0000313" key="2">
    <source>
        <dbReference type="EMBL" id="UJG40585.1"/>
    </source>
</evidence>
<accession>A0A9Y1FKS7</accession>
<dbReference type="GO" id="GO:0050136">
    <property type="term" value="F:NADH dehydrogenase (quinone) (non-electrogenic) activity"/>
    <property type="evidence" value="ECO:0007669"/>
    <property type="project" value="UniProtKB-EC"/>
</dbReference>
<dbReference type="InterPro" id="IPR029014">
    <property type="entry name" value="NiFe-Hase_large"/>
</dbReference>
<dbReference type="Pfam" id="PF00346">
    <property type="entry name" value="Complex1_49kDa"/>
    <property type="match status" value="2"/>
</dbReference>
<feature type="domain" description="NADH-quinone oxidoreductase subunit D" evidence="1">
    <location>
        <begin position="125"/>
        <end position="291"/>
    </location>
</feature>
<dbReference type="SUPFAM" id="SSF56762">
    <property type="entry name" value="HydB/Nqo4-like"/>
    <property type="match status" value="1"/>
</dbReference>
<keyword evidence="2" id="KW-0560">Oxidoreductase</keyword>
<evidence type="ECO:0000259" key="1">
    <source>
        <dbReference type="Pfam" id="PF00346"/>
    </source>
</evidence>
<dbReference type="InterPro" id="IPR022885">
    <property type="entry name" value="NDH1_su_D/H"/>
</dbReference>
<proteinExistence type="predicted"/>
<dbReference type="EC" id="1.6.5.9" evidence="2"/>
<gene>
    <name evidence="2" type="ORF">K9W45_12215</name>
</gene>
<reference evidence="2" key="1">
    <citation type="journal article" date="2022" name="Nat. Microbiol.">
        <title>Unique mobile elements and scalable gene flow at the prokaryote-eukaryote boundary revealed by circularized Asgard archaea genomes.</title>
        <authorList>
            <person name="Wu F."/>
            <person name="Speth D.R."/>
            <person name="Philosof A."/>
            <person name="Cremiere A."/>
            <person name="Narayanan A."/>
            <person name="Barco R.A."/>
            <person name="Connon S.A."/>
            <person name="Amend J.P."/>
            <person name="Antoshechkin I.A."/>
            <person name="Orphan V.J."/>
        </authorList>
    </citation>
    <scope>NUCLEOTIDE SEQUENCE</scope>
    <source>
        <strain evidence="2">PM71</strain>
    </source>
</reference>
<dbReference type="GO" id="GO:0048038">
    <property type="term" value="F:quinone binding"/>
    <property type="evidence" value="ECO:0007669"/>
    <property type="project" value="InterPro"/>
</dbReference>
<protein>
    <submittedName>
        <fullName evidence="2">NADH-quinone oxidoreductase subunit D</fullName>
        <ecNumber evidence="2">1.6.5.9</ecNumber>
    </submittedName>
</protein>
<dbReference type="PANTHER" id="PTHR11993">
    <property type="entry name" value="NADH-UBIQUINONE OXIDOREDUCTASE 49 KDA SUBUNIT"/>
    <property type="match status" value="1"/>
</dbReference>
<dbReference type="EMBL" id="CP084166">
    <property type="protein sequence ID" value="UJG40585.1"/>
    <property type="molecule type" value="Genomic_DNA"/>
</dbReference>
<dbReference type="GO" id="GO:0051287">
    <property type="term" value="F:NAD binding"/>
    <property type="evidence" value="ECO:0007669"/>
    <property type="project" value="InterPro"/>
</dbReference>
<dbReference type="AlphaFoldDB" id="A0A9Y1FKS7"/>
<sequence>MTENKERSSSLVSFSYGPQHPGTHPYSLLLTVDGDRIEKVEAQIGYVHRGLAKQAESRTFIQALPIMERSCFIDSVNHQFGYVMAVEKLAGIEVPERAEYLRVIAAELSRMNSLISWFGGYAAETGINSAFMWAWKDREMFLDLFGHLAGSRVSVMYLTIGGVRWDWNDKLTNLTWEIIDYMEERLKIHKKLVMKNSIFKKRTKGVGVVSKEKALEYAFTGPNLRASGVQGDIRILEPYSVYDHFKFTPKVMTEGDNWARTMIRLHDIETSMEILKQALPEIPEGEYKTKVPLKLRANAGEAYARVELSRGVMGYYIRTVEDKSTKPYRVKIRGPSFSHFQIVEDILVGTHMADIPIIKGSLDVCPADLDR</sequence>
<dbReference type="Proteomes" id="UP001201020">
    <property type="component" value="Chromosome"/>
</dbReference>
<feature type="domain" description="NADH-quinone oxidoreductase subunit D" evidence="1">
    <location>
        <begin position="295"/>
        <end position="371"/>
    </location>
</feature>